<dbReference type="AlphaFoldDB" id="A0A6A6RJM2"/>
<proteinExistence type="predicted"/>
<accession>A0A6A6RJM2</accession>
<protein>
    <submittedName>
        <fullName evidence="2">Uncharacterized protein</fullName>
    </submittedName>
</protein>
<gene>
    <name evidence="2" type="ORF">P280DRAFT_485580</name>
</gene>
<dbReference type="EMBL" id="MU006842">
    <property type="protein sequence ID" value="KAF2634278.1"/>
    <property type="molecule type" value="Genomic_DNA"/>
</dbReference>
<evidence type="ECO:0000313" key="3">
    <source>
        <dbReference type="Proteomes" id="UP000799753"/>
    </source>
</evidence>
<dbReference type="Proteomes" id="UP000799753">
    <property type="component" value="Unassembled WGS sequence"/>
</dbReference>
<keyword evidence="3" id="KW-1185">Reference proteome</keyword>
<reference evidence="2" key="1">
    <citation type="journal article" date="2020" name="Stud. Mycol.">
        <title>101 Dothideomycetes genomes: a test case for predicting lifestyles and emergence of pathogens.</title>
        <authorList>
            <person name="Haridas S."/>
            <person name="Albert R."/>
            <person name="Binder M."/>
            <person name="Bloem J."/>
            <person name="Labutti K."/>
            <person name="Salamov A."/>
            <person name="Andreopoulos B."/>
            <person name="Baker S."/>
            <person name="Barry K."/>
            <person name="Bills G."/>
            <person name="Bluhm B."/>
            <person name="Cannon C."/>
            <person name="Castanera R."/>
            <person name="Culley D."/>
            <person name="Daum C."/>
            <person name="Ezra D."/>
            <person name="Gonzalez J."/>
            <person name="Henrissat B."/>
            <person name="Kuo A."/>
            <person name="Liang C."/>
            <person name="Lipzen A."/>
            <person name="Lutzoni F."/>
            <person name="Magnuson J."/>
            <person name="Mondo S."/>
            <person name="Nolan M."/>
            <person name="Ohm R."/>
            <person name="Pangilinan J."/>
            <person name="Park H.-J."/>
            <person name="Ramirez L."/>
            <person name="Alfaro M."/>
            <person name="Sun H."/>
            <person name="Tritt A."/>
            <person name="Yoshinaga Y."/>
            <person name="Zwiers L.-H."/>
            <person name="Turgeon B."/>
            <person name="Goodwin S."/>
            <person name="Spatafora J."/>
            <person name="Crous P."/>
            <person name="Grigoriev I."/>
        </authorList>
    </citation>
    <scope>NUCLEOTIDE SEQUENCE</scope>
    <source>
        <strain evidence="2">CBS 473.64</strain>
    </source>
</reference>
<evidence type="ECO:0000256" key="1">
    <source>
        <dbReference type="SAM" id="MobiDB-lite"/>
    </source>
</evidence>
<sequence length="157" mass="17756">MPVLNSPPMDQKVPNTGRQARKMIEAELHRSSLPAQQNIPQAMSRRAFSRSDDADHQTQMPLAKFGGKLPPSTSLSRRQAYPEASLRPAPHIFLSPQLTVSESFYCRCDDPTKHWEYHVIGDEVAASVVHGMLDSRGKEYVKVLEPGQMTMEWQRNN</sequence>
<name>A0A6A6RJM2_9PLEO</name>
<organism evidence="2 3">
    <name type="scientific">Massarina eburnea CBS 473.64</name>
    <dbReference type="NCBI Taxonomy" id="1395130"/>
    <lineage>
        <taxon>Eukaryota</taxon>
        <taxon>Fungi</taxon>
        <taxon>Dikarya</taxon>
        <taxon>Ascomycota</taxon>
        <taxon>Pezizomycotina</taxon>
        <taxon>Dothideomycetes</taxon>
        <taxon>Pleosporomycetidae</taxon>
        <taxon>Pleosporales</taxon>
        <taxon>Massarineae</taxon>
        <taxon>Massarinaceae</taxon>
        <taxon>Massarina</taxon>
    </lineage>
</organism>
<evidence type="ECO:0000313" key="2">
    <source>
        <dbReference type="EMBL" id="KAF2634278.1"/>
    </source>
</evidence>
<feature type="region of interest" description="Disordered" evidence="1">
    <location>
        <begin position="47"/>
        <end position="82"/>
    </location>
</feature>